<dbReference type="EMBL" id="SWVK01000010">
    <property type="protein sequence ID" value="NFN35190.1"/>
    <property type="molecule type" value="Genomic_DNA"/>
</dbReference>
<dbReference type="GO" id="GO:0008775">
    <property type="term" value="F:acetate CoA-transferase activity"/>
    <property type="evidence" value="ECO:0007669"/>
    <property type="project" value="InterPro"/>
</dbReference>
<dbReference type="InterPro" id="IPR038460">
    <property type="entry name" value="AcetylCoA_hyd_C_sf"/>
</dbReference>
<dbReference type="Pfam" id="PF13336">
    <property type="entry name" value="AcetylCoA_hyd_C"/>
    <property type="match status" value="1"/>
</dbReference>
<dbReference type="InterPro" id="IPR037171">
    <property type="entry name" value="NagB/RpiA_transferase-like"/>
</dbReference>
<dbReference type="OrthoDB" id="9801795at2"/>
<dbReference type="Proteomes" id="UP000473681">
    <property type="component" value="Unassembled WGS sequence"/>
</dbReference>
<comment type="caution">
    <text evidence="6">The sequence shown here is derived from an EMBL/GenBank/DDBJ whole genome shotgun (WGS) entry which is preliminary data.</text>
</comment>
<dbReference type="Gene3D" id="3.40.1080.10">
    <property type="entry name" value="Glutaconate Coenzyme A-transferase"/>
    <property type="match status" value="1"/>
</dbReference>
<dbReference type="RefSeq" id="WP_012449454.1">
    <property type="nucleotide sequence ID" value="NZ_CP010520.1"/>
</dbReference>
<sequence length="431" mass="47476">MNYSEQLNNKTITVEKALSLVKSNDEIVTSLGPCEATLFMSKLHEIRDRVENVTVVSMLSALDYKYHTDPSMAGHFINESTFFAGPARKAHSTGLVSYIPTHLRYAGINRLDYKTPNIFVGAVTPMDKHGFFSLSLSTVYERDSLEKADIVIFEVNKNLPRIFGDTSVHISQVDYVYESNEKVPELSPKEPSEKDFIIGQYIADLVDDGATIQLGIGGIPNAVAKSLMTKKDLGIHTEMITEGVVDLFEAGVVNNSKKTLHKNKIIGAFAFGSQRLYDFLDDNPCVEMKRCSYVNNPYTLAKNSKMTSINTSLSVDLTGQCASESLGFKQYSGTGGQTDTGIGAQMSPGGKSIIALYSTAKNGTISSIVPSHYMGAAITYSRNDVQYIVTEYGVANLRGKSIRERVDSLIAIAHPDFRQELKKEAVKNRIW</sequence>
<keyword evidence="6" id="KW-0378">Hydrolase</keyword>
<evidence type="ECO:0000313" key="6">
    <source>
        <dbReference type="EMBL" id="NFF87980.1"/>
    </source>
</evidence>
<protein>
    <submittedName>
        <fullName evidence="6">Acetyl-CoA hydrolase/transferase family protein</fullName>
    </submittedName>
</protein>
<evidence type="ECO:0000313" key="5">
    <source>
        <dbReference type="EMBL" id="NFA44172.1"/>
    </source>
</evidence>
<dbReference type="InterPro" id="IPR026888">
    <property type="entry name" value="AcetylCoA_hyd_C"/>
</dbReference>
<dbReference type="GO" id="GO:0016787">
    <property type="term" value="F:hydrolase activity"/>
    <property type="evidence" value="ECO:0007669"/>
    <property type="project" value="UniProtKB-KW"/>
</dbReference>
<evidence type="ECO:0000313" key="7">
    <source>
        <dbReference type="EMBL" id="NFN35190.1"/>
    </source>
</evidence>
<feature type="domain" description="Acetyl-CoA hydrolase/transferase C-terminal" evidence="4">
    <location>
        <begin position="272"/>
        <end position="425"/>
    </location>
</feature>
<dbReference type="EMBL" id="SWOV01000019">
    <property type="protein sequence ID" value="NFF87980.1"/>
    <property type="molecule type" value="Genomic_DNA"/>
</dbReference>
<dbReference type="PANTHER" id="PTHR21432:SF20">
    <property type="entry name" value="ACETYL-COA HYDROLASE"/>
    <property type="match status" value="1"/>
</dbReference>
<evidence type="ECO:0000259" key="4">
    <source>
        <dbReference type="Pfam" id="PF13336"/>
    </source>
</evidence>
<evidence type="ECO:0000313" key="8">
    <source>
        <dbReference type="Proteomes" id="UP000472355"/>
    </source>
</evidence>
<dbReference type="Proteomes" id="UP000472355">
    <property type="component" value="Unassembled WGS sequence"/>
</dbReference>
<dbReference type="Pfam" id="PF02550">
    <property type="entry name" value="AcetylCoA_hydro"/>
    <property type="match status" value="1"/>
</dbReference>
<organism evidence="6 10">
    <name type="scientific">Clostridium botulinum</name>
    <dbReference type="NCBI Taxonomy" id="1491"/>
    <lineage>
        <taxon>Bacteria</taxon>
        <taxon>Bacillati</taxon>
        <taxon>Bacillota</taxon>
        <taxon>Clostridia</taxon>
        <taxon>Eubacteriales</taxon>
        <taxon>Clostridiaceae</taxon>
        <taxon>Clostridium</taxon>
    </lineage>
</organism>
<evidence type="ECO:0000256" key="1">
    <source>
        <dbReference type="ARBA" id="ARBA00009632"/>
    </source>
</evidence>
<reference evidence="5 8" key="1">
    <citation type="submission" date="2019-02" db="EMBL/GenBank/DDBJ databases">
        <title>Genome sequencing of Clostridium botulinum clinical isolates.</title>
        <authorList>
            <person name="Brunt J."/>
            <person name="Van Vliet A.H.M."/>
            <person name="Stringer S.C."/>
            <person name="Grant K.A."/>
            <person name="Carter A.C."/>
            <person name="Peck M.W."/>
        </authorList>
    </citation>
    <scope>NUCLEOTIDE SEQUENCE [LARGE SCALE GENOMIC DNA]</scope>
    <source>
        <strain evidence="5 8">H113700579</strain>
    </source>
</reference>
<dbReference type="GO" id="GO:0006083">
    <property type="term" value="P:acetate metabolic process"/>
    <property type="evidence" value="ECO:0007669"/>
    <property type="project" value="InterPro"/>
</dbReference>
<dbReference type="InterPro" id="IPR046433">
    <property type="entry name" value="ActCoA_hydro"/>
</dbReference>
<dbReference type="Gene3D" id="3.40.1080.20">
    <property type="entry name" value="Acetyl-CoA hydrolase/transferase C-terminal domain"/>
    <property type="match status" value="1"/>
</dbReference>
<feature type="domain" description="Acetyl-CoA hydrolase/transferase N-terminal" evidence="3">
    <location>
        <begin position="3"/>
        <end position="183"/>
    </location>
</feature>
<dbReference type="Proteomes" id="UP000476820">
    <property type="component" value="Unassembled WGS sequence"/>
</dbReference>
<gene>
    <name evidence="5" type="ORF">EXM65_16760</name>
    <name evidence="6" type="ORF">FC774_08885</name>
    <name evidence="7" type="ORF">FDB51_08600</name>
</gene>
<dbReference type="AlphaFoldDB" id="A0A0C2SM66"/>
<keyword evidence="2 6" id="KW-0808">Transferase</keyword>
<proteinExistence type="inferred from homology"/>
<dbReference type="Gene3D" id="3.30.750.70">
    <property type="entry name" value="4-hydroxybutyrate coenzyme like domains"/>
    <property type="match status" value="1"/>
</dbReference>
<dbReference type="EMBL" id="SGKU01000063">
    <property type="protein sequence ID" value="NFA44172.1"/>
    <property type="molecule type" value="Genomic_DNA"/>
</dbReference>
<evidence type="ECO:0000259" key="3">
    <source>
        <dbReference type="Pfam" id="PF02550"/>
    </source>
</evidence>
<comment type="similarity">
    <text evidence="1">Belongs to the acetyl-CoA hydrolase/transferase family.</text>
</comment>
<name>A0A0C2SM66_CLOBO</name>
<dbReference type="PANTHER" id="PTHR21432">
    <property type="entry name" value="ACETYL-COA HYDROLASE-RELATED"/>
    <property type="match status" value="1"/>
</dbReference>
<accession>A0A0C2SM66</accession>
<reference evidence="9 10" key="2">
    <citation type="submission" date="2019-04" db="EMBL/GenBank/DDBJ databases">
        <title>Genome sequencing of Clostridium botulinum Groups I-IV and Clostridium butyricum.</title>
        <authorList>
            <person name="Brunt J."/>
            <person name="Van Vliet A.H.M."/>
            <person name="Stringer S.C."/>
            <person name="Carter A.T."/>
            <person name="Peck M.W."/>
        </authorList>
    </citation>
    <scope>NUCLEOTIDE SEQUENCE [LARGE SCALE GENOMIC DNA]</scope>
    <source>
        <strain evidence="6 10">1605</strain>
        <strain evidence="7 9">CB-K-33E</strain>
    </source>
</reference>
<dbReference type="SUPFAM" id="SSF100950">
    <property type="entry name" value="NagB/RpiA/CoA transferase-like"/>
    <property type="match status" value="2"/>
</dbReference>
<dbReference type="InterPro" id="IPR003702">
    <property type="entry name" value="ActCoA_hydro_N"/>
</dbReference>
<evidence type="ECO:0000313" key="9">
    <source>
        <dbReference type="Proteomes" id="UP000473681"/>
    </source>
</evidence>
<evidence type="ECO:0000313" key="10">
    <source>
        <dbReference type="Proteomes" id="UP000476820"/>
    </source>
</evidence>
<evidence type="ECO:0000256" key="2">
    <source>
        <dbReference type="ARBA" id="ARBA00022679"/>
    </source>
</evidence>